<dbReference type="InterPro" id="IPR011257">
    <property type="entry name" value="DNA_glycosylase"/>
</dbReference>
<comment type="caution">
    <text evidence="1">The sequence shown here is derived from an EMBL/GenBank/DDBJ whole genome shotgun (WGS) entry which is preliminary data.</text>
</comment>
<accession>A0A537IY94</accession>
<dbReference type="GO" id="GO:0006281">
    <property type="term" value="P:DNA repair"/>
    <property type="evidence" value="ECO:0007669"/>
    <property type="project" value="InterPro"/>
</dbReference>
<protein>
    <submittedName>
        <fullName evidence="1">Uncharacterized protein</fullName>
    </submittedName>
</protein>
<dbReference type="AlphaFoldDB" id="A0A537IY94"/>
<dbReference type="GO" id="GO:0003824">
    <property type="term" value="F:catalytic activity"/>
    <property type="evidence" value="ECO:0007669"/>
    <property type="project" value="InterPro"/>
</dbReference>
<dbReference type="SUPFAM" id="SSF48150">
    <property type="entry name" value="DNA-glycosylase"/>
    <property type="match status" value="1"/>
</dbReference>
<evidence type="ECO:0000313" key="2">
    <source>
        <dbReference type="Proteomes" id="UP000320048"/>
    </source>
</evidence>
<sequence>MRRARAAGGLSFTPRFPASEVELWAAGYDTLQDALIEQRVVPRIRALGYLSKVDFLALARWKSPRSQPRCARNPEDYIRAVTQVALSTPNERLRIEALLLLEGVGWPTASVLLHFGHAEPYPILDVRALWSLGVRVAPNKYDFDLWWRYTQCCRRLAARLSVTMRTLDRALWQYSKERQAP</sequence>
<evidence type="ECO:0000313" key="1">
    <source>
        <dbReference type="EMBL" id="TMI76245.1"/>
    </source>
</evidence>
<dbReference type="Proteomes" id="UP000320048">
    <property type="component" value="Unassembled WGS sequence"/>
</dbReference>
<gene>
    <name evidence="1" type="ORF">E6H04_15130</name>
</gene>
<reference evidence="1 2" key="1">
    <citation type="journal article" date="2019" name="Nat. Microbiol.">
        <title>Mediterranean grassland soil C-N compound turnover is dependent on rainfall and depth, and is mediated by genomically divergent microorganisms.</title>
        <authorList>
            <person name="Diamond S."/>
            <person name="Andeer P.F."/>
            <person name="Li Z."/>
            <person name="Crits-Christoph A."/>
            <person name="Burstein D."/>
            <person name="Anantharaman K."/>
            <person name="Lane K.R."/>
            <person name="Thomas B.C."/>
            <person name="Pan C."/>
            <person name="Northen T.R."/>
            <person name="Banfield J.F."/>
        </authorList>
    </citation>
    <scope>NUCLEOTIDE SEQUENCE [LARGE SCALE GENOMIC DNA]</scope>
    <source>
        <strain evidence="1">NP_7</strain>
    </source>
</reference>
<proteinExistence type="predicted"/>
<organism evidence="1 2">
    <name type="scientific">Candidatus Segetimicrobium genomatis</name>
    <dbReference type="NCBI Taxonomy" id="2569760"/>
    <lineage>
        <taxon>Bacteria</taxon>
        <taxon>Bacillati</taxon>
        <taxon>Candidatus Sysuimicrobiota</taxon>
        <taxon>Candidatus Sysuimicrobiia</taxon>
        <taxon>Candidatus Sysuimicrobiales</taxon>
        <taxon>Candidatus Segetimicrobiaceae</taxon>
        <taxon>Candidatus Segetimicrobium</taxon>
    </lineage>
</organism>
<name>A0A537IY94_9BACT</name>
<dbReference type="EMBL" id="VBAO01000519">
    <property type="protein sequence ID" value="TMI76245.1"/>
    <property type="molecule type" value="Genomic_DNA"/>
</dbReference>